<dbReference type="Proteomes" id="UP000438429">
    <property type="component" value="Unassembled WGS sequence"/>
</dbReference>
<name>A0A6A4STF8_SCOMX</name>
<gene>
    <name evidence="1" type="ORF">F2P81_008990</name>
</gene>
<evidence type="ECO:0000313" key="1">
    <source>
        <dbReference type="EMBL" id="KAF0038506.1"/>
    </source>
</evidence>
<reference evidence="1 2" key="1">
    <citation type="submission" date="2019-06" db="EMBL/GenBank/DDBJ databases">
        <title>Draft genomes of female and male turbot (Scophthalmus maximus).</title>
        <authorList>
            <person name="Xu H."/>
            <person name="Xu X.-W."/>
            <person name="Shao C."/>
            <person name="Chen S."/>
        </authorList>
    </citation>
    <scope>NUCLEOTIDE SEQUENCE [LARGE SCALE GENOMIC DNA]</scope>
    <source>
        <strain evidence="1">Ysfricsl-2016a</strain>
        <tissue evidence="1">Blood</tissue>
    </source>
</reference>
<comment type="caution">
    <text evidence="1">The sequence shown here is derived from an EMBL/GenBank/DDBJ whole genome shotgun (WGS) entry which is preliminary data.</text>
</comment>
<dbReference type="EMBL" id="VEVO01000008">
    <property type="protein sequence ID" value="KAF0038506.1"/>
    <property type="molecule type" value="Genomic_DNA"/>
</dbReference>
<protein>
    <submittedName>
        <fullName evidence="1">Uncharacterized protein</fullName>
    </submittedName>
</protein>
<dbReference type="AlphaFoldDB" id="A0A6A4STF8"/>
<evidence type="ECO:0000313" key="2">
    <source>
        <dbReference type="Proteomes" id="UP000438429"/>
    </source>
</evidence>
<organism evidence="1 2">
    <name type="scientific">Scophthalmus maximus</name>
    <name type="common">Turbot</name>
    <name type="synonym">Psetta maxima</name>
    <dbReference type="NCBI Taxonomy" id="52904"/>
    <lineage>
        <taxon>Eukaryota</taxon>
        <taxon>Metazoa</taxon>
        <taxon>Chordata</taxon>
        <taxon>Craniata</taxon>
        <taxon>Vertebrata</taxon>
        <taxon>Euteleostomi</taxon>
        <taxon>Actinopterygii</taxon>
        <taxon>Neopterygii</taxon>
        <taxon>Teleostei</taxon>
        <taxon>Neoteleostei</taxon>
        <taxon>Acanthomorphata</taxon>
        <taxon>Carangaria</taxon>
        <taxon>Pleuronectiformes</taxon>
        <taxon>Pleuronectoidei</taxon>
        <taxon>Scophthalmidae</taxon>
        <taxon>Scophthalmus</taxon>
    </lineage>
</organism>
<accession>A0A6A4STF8</accession>
<sequence length="100" mass="11170">MHECSQSPPNADRRCVIGSEMRLSLSNPSPSESVFVPQGINLCPTSRDQRTLQDTAQCSRNVSMDRKDDTCELRSTLHGVCRESDATFLHPEQHGLHVYA</sequence>
<proteinExistence type="predicted"/>